<evidence type="ECO:0000256" key="1">
    <source>
        <dbReference type="PROSITE-ProRule" id="PRU00047"/>
    </source>
</evidence>
<accession>A0A2N9HV01</accession>
<evidence type="ECO:0000256" key="2">
    <source>
        <dbReference type="SAM" id="MobiDB-lite"/>
    </source>
</evidence>
<evidence type="ECO:0000259" key="3">
    <source>
        <dbReference type="PROSITE" id="PS50158"/>
    </source>
</evidence>
<name>A0A2N9HV01_FAGSY</name>
<evidence type="ECO:0008006" key="6">
    <source>
        <dbReference type="Google" id="ProtNLM"/>
    </source>
</evidence>
<dbReference type="GO" id="GO:0003676">
    <property type="term" value="F:nucleic acid binding"/>
    <property type="evidence" value="ECO:0007669"/>
    <property type="project" value="InterPro"/>
</dbReference>
<sequence length="1439" mass="163522">MTSKELPIPSIEDITRRTQNIWNPDLAWTEIDFLSSTFWIQVHGLPPAWYNKENVKLVAGKAGSVVEVDFTEVPSELWQRFARVRVNIDINSPLFSSIFLTRSERNDVWISLKYERLSECCFQCGRIGHTGTYCDLDRVLLSNEFGMKFPAFGEWLYSSNDKNLSGVYTKPPAVLASTVLNPAVACPGAYTIPIEVSSFARLLESSLKDVSHASSASTSLTPHEAPTNCVRTQVNESQSPNTTLTQNPSLDPTGTPAYPELKRKDHPDSPTNEAKKPRPISPKAEASFYDPESLHDDTEAPIRSLRDLMKRHNPQLVFLCETKASECYLKKIACSLGFSEHLIVAAQGKSGPWLCFGDFNTILDAKEKHGGCNGSSSVPNYLRSLLFELGAVGLGFSGSKFTWCNKRWGNRCIRERLDRGVANCLWRTTFPRVVVNHLGAVNSDHCPLLIDTNPADVLAPRPFRFEAMWAKDLSCFGVINIAWKREFVGNDCFKLCKKQSYTTLALRKWNREVFRHCQSRIDEISREIELIQGEEPSGVNSSKEAKLQADLNCWLSKNELMWRQKSREIMLKDGDRNSRYFHISAVVRRRKNSIDTIRGEEGVWLVKLLDIREFVVSNFQKLFSEEDVYFPQDLENLVCPAISVSENERLCQIPTPAEIKEVVFSMQSLKSPGPNGLPPLFYKKYWQIVGSSVIKAIQNFFLIGKLLKEINNSFIVLIPKIQNPSTINHYRLISLCNTSYKIISKLLVDRLRAVLPNLISPAQLAFISGRWIAENQLIIQEILHSFKKRKVKGGFVALKLDLQKAYDKVNWSFLKNVLVQFGFNHVFIGWIMECISSVSFSILINGGMSKHFLPSRGLRQGDPLSPYLFILCQEVLSRIIDKKFLNGDIKGVKMNMAGPAFTHVMYLDDIMVFAKANCREVEALDECLETYCGWLGQKINWSKSGLIFSKSVERNMRRELKTLMDMKKVQQNVKYLGSHLFNSSSRIKDFKFLQEKVESRLLGWRCKALSWARRATIIKSVALALPTYTFSSADVPMAIYDKMDAAVRRFWWNPRLSTPTKLAKLTWMVTSGRDSPCMNALRSKYKMRGRWFNLEPPKNSSHTWRAIERMKASVCKGACFIIGDGKSVGCWKDPRVPWLPNFIPKPKHNTVSLNPLMVANLFFGDTHSWNIDMLEELFDEESVTAICKIVLPLNTIPDKLSWIANPKGIFSVKSAYELIIGHSWPVNTDRCWKSLWKCKLHERLKTLVWRIGSSVLLTNLNVFSRLSKGTPYCPFCHDDVESILHLFFKCRVTRMFWFGASWGIRADLLPVIHDIDVVKLVVNPPIAVVTPSSFRTISNQTTIQIAITLEAIWNFRNGHVHKSNKDNMLFLLKAMEHRIVEHWQVNLLGEAKVSSAGNFQEAFWSPPPSGFIKINVDAALLPSSAIIAVIARNEEGDDD</sequence>
<keyword evidence="1" id="KW-0863">Zinc-finger</keyword>
<reference evidence="5" key="1">
    <citation type="submission" date="2018-02" db="EMBL/GenBank/DDBJ databases">
        <authorList>
            <person name="Cohen D.B."/>
            <person name="Kent A.D."/>
        </authorList>
    </citation>
    <scope>NUCLEOTIDE SEQUENCE</scope>
</reference>
<dbReference type="Pfam" id="PF00078">
    <property type="entry name" value="RVT_1"/>
    <property type="match status" value="1"/>
</dbReference>
<dbReference type="InterPro" id="IPR043502">
    <property type="entry name" value="DNA/RNA_pol_sf"/>
</dbReference>
<dbReference type="SUPFAM" id="SSF56672">
    <property type="entry name" value="DNA/RNA polymerases"/>
    <property type="match status" value="1"/>
</dbReference>
<feature type="domain" description="CCHC-type" evidence="3">
    <location>
        <begin position="121"/>
        <end position="134"/>
    </location>
</feature>
<dbReference type="Pfam" id="PF13966">
    <property type="entry name" value="zf-RVT"/>
    <property type="match status" value="1"/>
</dbReference>
<dbReference type="InterPro" id="IPR025836">
    <property type="entry name" value="Zn_knuckle_CX2CX4HX4C"/>
</dbReference>
<keyword evidence="1" id="KW-0862">Zinc</keyword>
<organism evidence="5">
    <name type="scientific">Fagus sylvatica</name>
    <name type="common">Beechnut</name>
    <dbReference type="NCBI Taxonomy" id="28930"/>
    <lineage>
        <taxon>Eukaryota</taxon>
        <taxon>Viridiplantae</taxon>
        <taxon>Streptophyta</taxon>
        <taxon>Embryophyta</taxon>
        <taxon>Tracheophyta</taxon>
        <taxon>Spermatophyta</taxon>
        <taxon>Magnoliopsida</taxon>
        <taxon>eudicotyledons</taxon>
        <taxon>Gunneridae</taxon>
        <taxon>Pentapetalae</taxon>
        <taxon>rosids</taxon>
        <taxon>fabids</taxon>
        <taxon>Fagales</taxon>
        <taxon>Fagaceae</taxon>
        <taxon>Fagus</taxon>
    </lineage>
</organism>
<dbReference type="CDD" id="cd01650">
    <property type="entry name" value="RT_nLTR_like"/>
    <property type="match status" value="1"/>
</dbReference>
<keyword evidence="1" id="KW-0479">Metal-binding</keyword>
<gene>
    <name evidence="5" type="ORF">FSB_LOCUS45709</name>
</gene>
<dbReference type="PROSITE" id="PS50158">
    <property type="entry name" value="ZF_CCHC"/>
    <property type="match status" value="1"/>
</dbReference>
<evidence type="ECO:0000313" key="5">
    <source>
        <dbReference type="EMBL" id="SPD17827.1"/>
    </source>
</evidence>
<dbReference type="InterPro" id="IPR000477">
    <property type="entry name" value="RT_dom"/>
</dbReference>
<dbReference type="InterPro" id="IPR001878">
    <property type="entry name" value="Znf_CCHC"/>
</dbReference>
<dbReference type="PANTHER" id="PTHR31635">
    <property type="entry name" value="REVERSE TRANSCRIPTASE DOMAIN-CONTAINING PROTEIN-RELATED"/>
    <property type="match status" value="1"/>
</dbReference>
<dbReference type="PROSITE" id="PS50878">
    <property type="entry name" value="RT_POL"/>
    <property type="match status" value="1"/>
</dbReference>
<proteinExistence type="predicted"/>
<feature type="domain" description="Reverse transcriptase" evidence="4">
    <location>
        <begin position="699"/>
        <end position="980"/>
    </location>
</feature>
<dbReference type="PANTHER" id="PTHR31635:SF196">
    <property type="entry name" value="REVERSE TRANSCRIPTASE DOMAIN-CONTAINING PROTEIN-RELATED"/>
    <property type="match status" value="1"/>
</dbReference>
<protein>
    <recommendedName>
        <fullName evidence="6">Reverse transcriptase domain-containing protein</fullName>
    </recommendedName>
</protein>
<dbReference type="EMBL" id="OIVN01004513">
    <property type="protein sequence ID" value="SPD17827.1"/>
    <property type="molecule type" value="Genomic_DNA"/>
</dbReference>
<feature type="compositionally biased region" description="Polar residues" evidence="2">
    <location>
        <begin position="232"/>
        <end position="252"/>
    </location>
</feature>
<dbReference type="GO" id="GO:0008270">
    <property type="term" value="F:zinc ion binding"/>
    <property type="evidence" value="ECO:0007669"/>
    <property type="project" value="UniProtKB-KW"/>
</dbReference>
<evidence type="ECO:0000259" key="4">
    <source>
        <dbReference type="PROSITE" id="PS50878"/>
    </source>
</evidence>
<dbReference type="Gene3D" id="3.60.10.10">
    <property type="entry name" value="Endonuclease/exonuclease/phosphatase"/>
    <property type="match status" value="1"/>
</dbReference>
<dbReference type="Pfam" id="PF14392">
    <property type="entry name" value="zf-CCHC_4"/>
    <property type="match status" value="1"/>
</dbReference>
<dbReference type="InterPro" id="IPR036691">
    <property type="entry name" value="Endo/exonu/phosph_ase_sf"/>
</dbReference>
<feature type="region of interest" description="Disordered" evidence="2">
    <location>
        <begin position="232"/>
        <end position="288"/>
    </location>
</feature>
<dbReference type="SUPFAM" id="SSF56219">
    <property type="entry name" value="DNase I-like"/>
    <property type="match status" value="1"/>
</dbReference>
<feature type="compositionally biased region" description="Basic and acidic residues" evidence="2">
    <location>
        <begin position="260"/>
        <end position="276"/>
    </location>
</feature>
<dbReference type="InterPro" id="IPR026960">
    <property type="entry name" value="RVT-Znf"/>
</dbReference>